<dbReference type="Proteomes" id="UP000694920">
    <property type="component" value="Unplaced"/>
</dbReference>
<dbReference type="Pfam" id="PF01585">
    <property type="entry name" value="G-patch"/>
    <property type="match status" value="1"/>
</dbReference>
<dbReference type="InterPro" id="IPR000467">
    <property type="entry name" value="G_patch_dom"/>
</dbReference>
<organism evidence="3 4">
    <name type="scientific">Cephus cinctus</name>
    <name type="common">Wheat stem sawfly</name>
    <dbReference type="NCBI Taxonomy" id="211228"/>
    <lineage>
        <taxon>Eukaryota</taxon>
        <taxon>Metazoa</taxon>
        <taxon>Ecdysozoa</taxon>
        <taxon>Arthropoda</taxon>
        <taxon>Hexapoda</taxon>
        <taxon>Insecta</taxon>
        <taxon>Pterygota</taxon>
        <taxon>Neoptera</taxon>
        <taxon>Endopterygota</taxon>
        <taxon>Hymenoptera</taxon>
        <taxon>Cephoidea</taxon>
        <taxon>Cephidae</taxon>
        <taxon>Cephus</taxon>
    </lineage>
</organism>
<feature type="compositionally biased region" description="Basic residues" evidence="1">
    <location>
        <begin position="374"/>
        <end position="386"/>
    </location>
</feature>
<feature type="region of interest" description="Disordered" evidence="1">
    <location>
        <begin position="577"/>
        <end position="632"/>
    </location>
</feature>
<proteinExistence type="predicted"/>
<feature type="region of interest" description="Disordered" evidence="1">
    <location>
        <begin position="1"/>
        <end position="26"/>
    </location>
</feature>
<name>A0AAJ7BZF0_CEPCN</name>
<feature type="region of interest" description="Disordered" evidence="1">
    <location>
        <begin position="517"/>
        <end position="536"/>
    </location>
</feature>
<feature type="compositionally biased region" description="Basic residues" evidence="1">
    <location>
        <begin position="438"/>
        <end position="448"/>
    </location>
</feature>
<feature type="compositionally biased region" description="Basic and acidic residues" evidence="1">
    <location>
        <begin position="550"/>
        <end position="563"/>
    </location>
</feature>
<dbReference type="GO" id="GO:0005730">
    <property type="term" value="C:nucleolus"/>
    <property type="evidence" value="ECO:0007669"/>
    <property type="project" value="TreeGrafter"/>
</dbReference>
<accession>A0AAJ7BZF0</accession>
<dbReference type="PANTHER" id="PTHR23149">
    <property type="entry name" value="G PATCH DOMAIN CONTAINING PROTEIN"/>
    <property type="match status" value="1"/>
</dbReference>
<evidence type="ECO:0000259" key="2">
    <source>
        <dbReference type="PROSITE" id="PS50174"/>
    </source>
</evidence>
<dbReference type="GeneID" id="107268938"/>
<dbReference type="PROSITE" id="PS50174">
    <property type="entry name" value="G_PATCH"/>
    <property type="match status" value="1"/>
</dbReference>
<dbReference type="SMART" id="SM00443">
    <property type="entry name" value="G_patch"/>
    <property type="match status" value="1"/>
</dbReference>
<protein>
    <submittedName>
        <fullName evidence="4">Myosin-2 heavy chain</fullName>
    </submittedName>
</protein>
<evidence type="ECO:0000256" key="1">
    <source>
        <dbReference type="SAM" id="MobiDB-lite"/>
    </source>
</evidence>
<feature type="region of interest" description="Disordered" evidence="1">
    <location>
        <begin position="541"/>
        <end position="563"/>
    </location>
</feature>
<dbReference type="RefSeq" id="XP_015597715.1">
    <property type="nucleotide sequence ID" value="XM_015742229.2"/>
</dbReference>
<feature type="region of interest" description="Disordered" evidence="1">
    <location>
        <begin position="370"/>
        <end position="398"/>
    </location>
</feature>
<evidence type="ECO:0000313" key="4">
    <source>
        <dbReference type="RefSeq" id="XP_015597715.1"/>
    </source>
</evidence>
<dbReference type="GO" id="GO:0003676">
    <property type="term" value="F:nucleic acid binding"/>
    <property type="evidence" value="ECO:0007669"/>
    <property type="project" value="InterPro"/>
</dbReference>
<feature type="domain" description="G-patch" evidence="2">
    <location>
        <begin position="26"/>
        <end position="72"/>
    </location>
</feature>
<sequence length="686" mass="78551">MAMLAEPRRKQKWTLNPRGKQWSDDTNKFGQKMLEKMGWSRGKGLGANEQGMTEHVKVGFKNDQAGIGYKDNGDQWTQHQIDFNEFLSQLQTDGGPEVKPNSKEGELSGKSLEVKSKLSRARVHYHKFTRGKDVNKYSAKDLATILGKKDPIAKISAESINTPTEITEPIGSKDNTGGVLTIKGGNISDYFKNKLPIFVKKHNGEVNAEDNFYDSETEQRVGFGFNNIKQEIELSQCEEEKNKFVFENPALDFNSPGKEQSMPKKRKSEFVFENPGLDLDYPEKPKRSKSISLKTITITDDSNTSIHDKGFVNIALNLDTPADDTCNGIEFEVSRVAFGVDNNALDITDETNTKKRVTFNNKVEYSTDQVEKEKKKKKKKKAKRKLDKFEVENENSKKKERIENLEQTPDETIGFVNEALDIEILSEEINDNEVNERKGKKAQRKKERRMSNLETIQEAPEEDREVDNVNVEMNQIIVSESEIINVEEAETPKQKKKKKKDKEEAVAPVIMLVDNEPGIEFSKKKKKKKDKKPEVESFVEEMLKKKKKEPKVDTTTEEGKENLEKLPEDILEVDVKKKEKKSRKFIGDATAADSISLENEELNESRKNTKRKRESTEHVERPSKRDETEEFQGEVTNLELKCNIHSPWNRHRKNKKIVKSFFARSPILHFNGSNINEIKGYGADIK</sequence>
<reference evidence="4" key="1">
    <citation type="submission" date="2025-08" db="UniProtKB">
        <authorList>
            <consortium name="RefSeq"/>
        </authorList>
    </citation>
    <scope>IDENTIFICATION</scope>
</reference>
<feature type="region of interest" description="Disordered" evidence="1">
    <location>
        <begin position="434"/>
        <end position="467"/>
    </location>
</feature>
<dbReference type="PANTHER" id="PTHR23149:SF27">
    <property type="entry name" value="PIN2_TERF1-INTERACTING TELOMERASE INHIBITOR 1"/>
    <property type="match status" value="1"/>
</dbReference>
<dbReference type="KEGG" id="ccin:107268938"/>
<evidence type="ECO:0000313" key="3">
    <source>
        <dbReference type="Proteomes" id="UP000694920"/>
    </source>
</evidence>
<feature type="compositionally biased region" description="Basic and acidic residues" evidence="1">
    <location>
        <begin position="614"/>
        <end position="627"/>
    </location>
</feature>
<gene>
    <name evidence="4" type="primary">LOC107268938</name>
</gene>
<dbReference type="AlphaFoldDB" id="A0AAJ7BZF0"/>
<feature type="compositionally biased region" description="Basic and acidic residues" evidence="1">
    <location>
        <begin position="387"/>
        <end position="398"/>
    </location>
</feature>
<dbReference type="InterPro" id="IPR050656">
    <property type="entry name" value="PINX1"/>
</dbReference>
<dbReference type="GO" id="GO:0010521">
    <property type="term" value="F:telomerase inhibitor activity"/>
    <property type="evidence" value="ECO:0007669"/>
    <property type="project" value="TreeGrafter"/>
</dbReference>
<keyword evidence="3" id="KW-1185">Reference proteome</keyword>